<sequence length="52" mass="5823">MLGRTILLTYKHKTHAVDSVGNVISNADVNYLLILHCWKAASQWFVYVGGMS</sequence>
<comment type="caution">
    <text evidence="1">The sequence shown here is derived from an EMBL/GenBank/DDBJ whole genome shotgun (WGS) entry which is preliminary data.</text>
</comment>
<reference evidence="1" key="1">
    <citation type="submission" date="2023-10" db="EMBL/GenBank/DDBJ databases">
        <authorList>
            <person name="Rodriguez Cubillos JULIANA M."/>
            <person name="De Vega J."/>
        </authorList>
    </citation>
    <scope>NUCLEOTIDE SEQUENCE</scope>
</reference>
<gene>
    <name evidence="1" type="ORF">MILVUS5_LOCUS28165</name>
</gene>
<dbReference type="EMBL" id="CASHSV030000409">
    <property type="protein sequence ID" value="CAJ2662600.1"/>
    <property type="molecule type" value="Genomic_DNA"/>
</dbReference>
<accession>A0ACB0L179</accession>
<keyword evidence="2" id="KW-1185">Reference proteome</keyword>
<protein>
    <submittedName>
        <fullName evidence="1">Uncharacterized protein</fullName>
    </submittedName>
</protein>
<evidence type="ECO:0000313" key="2">
    <source>
        <dbReference type="Proteomes" id="UP001177021"/>
    </source>
</evidence>
<dbReference type="Proteomes" id="UP001177021">
    <property type="component" value="Unassembled WGS sequence"/>
</dbReference>
<evidence type="ECO:0000313" key="1">
    <source>
        <dbReference type="EMBL" id="CAJ2662600.1"/>
    </source>
</evidence>
<organism evidence="1 2">
    <name type="scientific">Trifolium pratense</name>
    <name type="common">Red clover</name>
    <dbReference type="NCBI Taxonomy" id="57577"/>
    <lineage>
        <taxon>Eukaryota</taxon>
        <taxon>Viridiplantae</taxon>
        <taxon>Streptophyta</taxon>
        <taxon>Embryophyta</taxon>
        <taxon>Tracheophyta</taxon>
        <taxon>Spermatophyta</taxon>
        <taxon>Magnoliopsida</taxon>
        <taxon>eudicotyledons</taxon>
        <taxon>Gunneridae</taxon>
        <taxon>Pentapetalae</taxon>
        <taxon>rosids</taxon>
        <taxon>fabids</taxon>
        <taxon>Fabales</taxon>
        <taxon>Fabaceae</taxon>
        <taxon>Papilionoideae</taxon>
        <taxon>50 kb inversion clade</taxon>
        <taxon>NPAAA clade</taxon>
        <taxon>Hologalegina</taxon>
        <taxon>IRL clade</taxon>
        <taxon>Trifolieae</taxon>
        <taxon>Trifolium</taxon>
    </lineage>
</organism>
<proteinExistence type="predicted"/>
<name>A0ACB0L179_TRIPR</name>